<dbReference type="Gene3D" id="3.20.20.80">
    <property type="entry name" value="Glycosidases"/>
    <property type="match status" value="1"/>
</dbReference>
<evidence type="ECO:0000313" key="5">
    <source>
        <dbReference type="EMBL" id="JAT40065.1"/>
    </source>
</evidence>
<reference evidence="5" key="1">
    <citation type="submission" date="2015-07" db="EMBL/GenBank/DDBJ databases">
        <title>Transcriptome Assembly of Anthurium amnicola.</title>
        <authorList>
            <person name="Suzuki J."/>
        </authorList>
    </citation>
    <scope>NUCLEOTIDE SEQUENCE</scope>
</reference>
<dbReference type="InterPro" id="IPR017853">
    <property type="entry name" value="GH"/>
</dbReference>
<dbReference type="SUPFAM" id="SSF51445">
    <property type="entry name" value="(Trans)glycosidases"/>
    <property type="match status" value="1"/>
</dbReference>
<dbReference type="InterPro" id="IPR001360">
    <property type="entry name" value="Glyco_hydro_1"/>
</dbReference>
<keyword evidence="2" id="KW-0378">Hydrolase</keyword>
<keyword evidence="4" id="KW-0732">Signal</keyword>
<evidence type="ECO:0000256" key="3">
    <source>
        <dbReference type="RuleBase" id="RU003690"/>
    </source>
</evidence>
<protein>
    <submittedName>
        <fullName evidence="5">Beta-glucosidase 18</fullName>
    </submittedName>
</protein>
<dbReference type="GO" id="GO:0008422">
    <property type="term" value="F:beta-glucosidase activity"/>
    <property type="evidence" value="ECO:0007669"/>
    <property type="project" value="TreeGrafter"/>
</dbReference>
<dbReference type="PANTHER" id="PTHR10353">
    <property type="entry name" value="GLYCOSYL HYDROLASE"/>
    <property type="match status" value="1"/>
</dbReference>
<dbReference type="InterPro" id="IPR033132">
    <property type="entry name" value="GH_1_N_CS"/>
</dbReference>
<feature type="chain" id="PRO_5008899388" evidence="4">
    <location>
        <begin position="26"/>
        <end position="176"/>
    </location>
</feature>
<name>A0A1D1XCB3_9ARAE</name>
<dbReference type="PANTHER" id="PTHR10353:SF236">
    <property type="entry name" value="BETA-GLUCOSIDASE 18"/>
    <property type="match status" value="1"/>
</dbReference>
<evidence type="ECO:0000313" key="6">
    <source>
        <dbReference type="EMBL" id="JAT49672.1"/>
    </source>
</evidence>
<dbReference type="Pfam" id="PF00232">
    <property type="entry name" value="Glyco_hydro_1"/>
    <property type="match status" value="1"/>
</dbReference>
<dbReference type="EMBL" id="GDJX01027871">
    <property type="protein sequence ID" value="JAT40065.1"/>
    <property type="molecule type" value="Transcribed_RNA"/>
</dbReference>
<feature type="signal peptide" evidence="4">
    <location>
        <begin position="1"/>
        <end position="25"/>
    </location>
</feature>
<comment type="similarity">
    <text evidence="1 3">Belongs to the glycosyl hydrolase 1 family.</text>
</comment>
<accession>A0A1D1XCB3</accession>
<organism evidence="5">
    <name type="scientific">Anthurium amnicola</name>
    <dbReference type="NCBI Taxonomy" id="1678845"/>
    <lineage>
        <taxon>Eukaryota</taxon>
        <taxon>Viridiplantae</taxon>
        <taxon>Streptophyta</taxon>
        <taxon>Embryophyta</taxon>
        <taxon>Tracheophyta</taxon>
        <taxon>Spermatophyta</taxon>
        <taxon>Magnoliopsida</taxon>
        <taxon>Liliopsida</taxon>
        <taxon>Araceae</taxon>
        <taxon>Pothoideae</taxon>
        <taxon>Potheae</taxon>
        <taxon>Anthurium</taxon>
    </lineage>
</organism>
<evidence type="ECO:0000256" key="1">
    <source>
        <dbReference type="ARBA" id="ARBA00010838"/>
    </source>
</evidence>
<evidence type="ECO:0000256" key="4">
    <source>
        <dbReference type="SAM" id="SignalP"/>
    </source>
</evidence>
<gene>
    <name evidence="5" type="primary">BGLU18_17</name>
    <name evidence="7" type="synonym">BGLU18_2</name>
    <name evidence="6" type="synonym">BGLU18_8</name>
    <name evidence="7" type="ORF">g.101421</name>
    <name evidence="5" type="ORF">g.101423</name>
    <name evidence="6" type="ORF">g.101424</name>
</gene>
<dbReference type="EMBL" id="GDJX01007582">
    <property type="protein sequence ID" value="JAT60354.1"/>
    <property type="molecule type" value="Transcribed_RNA"/>
</dbReference>
<dbReference type="AlphaFoldDB" id="A0A1D1XCB3"/>
<dbReference type="EMBL" id="GDJX01018264">
    <property type="protein sequence ID" value="JAT49672.1"/>
    <property type="molecule type" value="Transcribed_RNA"/>
</dbReference>
<proteinExistence type="inferred from homology"/>
<sequence length="176" mass="19559">MDAPDVLLSCFLLLLLQLMLPPVSAAQKTPPPVARSHFPNGFLFGVASSSYQYEGAISEGGKSLTNWDVFSHIPGAIRSGENGDVADDHYHRYMEDVDLIHSLGVNAYRFSISWARLLPRGRFGGVNPAGLAFYHKIIDNLLSRGIQPLVTLNHYDIPQELEDRYGAWLSPQMQYA</sequence>
<dbReference type="PROSITE" id="PS00653">
    <property type="entry name" value="GLYCOSYL_HYDROL_F1_2"/>
    <property type="match status" value="1"/>
</dbReference>
<evidence type="ECO:0000313" key="7">
    <source>
        <dbReference type="EMBL" id="JAT60354.1"/>
    </source>
</evidence>
<evidence type="ECO:0000256" key="2">
    <source>
        <dbReference type="ARBA" id="ARBA00022801"/>
    </source>
</evidence>
<dbReference type="GO" id="GO:0005975">
    <property type="term" value="P:carbohydrate metabolic process"/>
    <property type="evidence" value="ECO:0007669"/>
    <property type="project" value="InterPro"/>
</dbReference>